<feature type="transmembrane region" description="Helical" evidence="1">
    <location>
        <begin position="128"/>
        <end position="149"/>
    </location>
</feature>
<proteinExistence type="predicted"/>
<keyword evidence="3" id="KW-1185">Reference proteome</keyword>
<dbReference type="PIRSF" id="PIRSF033239">
    <property type="entry name" value="ExoD"/>
    <property type="match status" value="1"/>
</dbReference>
<evidence type="ECO:0000313" key="2">
    <source>
        <dbReference type="EMBL" id="MBB4265873.1"/>
    </source>
</evidence>
<dbReference type="PANTHER" id="PTHR41795">
    <property type="entry name" value="EXOPOLYSACCHARIDE SYNTHESIS PROTEIN"/>
    <property type="match status" value="1"/>
</dbReference>
<dbReference type="PANTHER" id="PTHR41795:SF1">
    <property type="entry name" value="EXOPOLYSACCHARIDE SYNTHESIS PROTEIN"/>
    <property type="match status" value="1"/>
</dbReference>
<dbReference type="InterPro" id="IPR010331">
    <property type="entry name" value="ExoD"/>
</dbReference>
<organism evidence="2 3">
    <name type="scientific">Roseospira visakhapatnamensis</name>
    <dbReference type="NCBI Taxonomy" id="390880"/>
    <lineage>
        <taxon>Bacteria</taxon>
        <taxon>Pseudomonadati</taxon>
        <taxon>Pseudomonadota</taxon>
        <taxon>Alphaproteobacteria</taxon>
        <taxon>Rhodospirillales</taxon>
        <taxon>Rhodospirillaceae</taxon>
        <taxon>Roseospira</taxon>
    </lineage>
</organism>
<evidence type="ECO:0008006" key="4">
    <source>
        <dbReference type="Google" id="ProtNLM"/>
    </source>
</evidence>
<protein>
    <recommendedName>
        <fullName evidence="4">Exopolysaccharide synthesis, ExoD</fullName>
    </recommendedName>
</protein>
<dbReference type="RefSeq" id="WP_184043672.1">
    <property type="nucleotide sequence ID" value="NZ_JACIGK010000009.1"/>
</dbReference>
<feature type="transmembrane region" description="Helical" evidence="1">
    <location>
        <begin position="57"/>
        <end position="74"/>
    </location>
</feature>
<dbReference type="Pfam" id="PF06055">
    <property type="entry name" value="ExoD"/>
    <property type="match status" value="1"/>
</dbReference>
<name>A0A7W6RDF9_9PROT</name>
<evidence type="ECO:0000256" key="1">
    <source>
        <dbReference type="SAM" id="Phobius"/>
    </source>
</evidence>
<keyword evidence="1" id="KW-1133">Transmembrane helix</keyword>
<keyword evidence="1" id="KW-0472">Membrane</keyword>
<dbReference type="AlphaFoldDB" id="A0A7W6RDF9"/>
<dbReference type="EMBL" id="JACIGK010000009">
    <property type="protein sequence ID" value="MBB4265873.1"/>
    <property type="molecule type" value="Genomic_DNA"/>
</dbReference>
<evidence type="ECO:0000313" key="3">
    <source>
        <dbReference type="Proteomes" id="UP000554286"/>
    </source>
</evidence>
<gene>
    <name evidence="2" type="ORF">GGD89_001498</name>
</gene>
<accession>A0A7W6RDF9</accession>
<keyword evidence="1" id="KW-0812">Transmembrane</keyword>
<sequence>MAQSMEDVLDTLENAANDGDTVSADDMMSAFGRRAYGPLVFAVGLVMLSPINWIPGAGILLATVLILLVIQSLVRTGPPWVPARLRHARVESDRARRAIGAVRPWVRRAAAVVRPRLEAMTAAPWRPLAMVVIVVMALSMYPLAVIPGGTAPPSLVITLFGVALTVEDGVLMLVSLILSAAVVGFTAWVIL</sequence>
<reference evidence="2 3" key="1">
    <citation type="submission" date="2020-08" db="EMBL/GenBank/DDBJ databases">
        <title>Genome sequencing of Purple Non-Sulfur Bacteria from various extreme environments.</title>
        <authorList>
            <person name="Mayer M."/>
        </authorList>
    </citation>
    <scope>NUCLEOTIDE SEQUENCE [LARGE SCALE GENOMIC DNA]</scope>
    <source>
        <strain evidence="2 3">JA131</strain>
    </source>
</reference>
<dbReference type="Proteomes" id="UP000554286">
    <property type="component" value="Unassembled WGS sequence"/>
</dbReference>
<comment type="caution">
    <text evidence="2">The sequence shown here is derived from an EMBL/GenBank/DDBJ whole genome shotgun (WGS) entry which is preliminary data.</text>
</comment>
<feature type="transmembrane region" description="Helical" evidence="1">
    <location>
        <begin position="169"/>
        <end position="190"/>
    </location>
</feature>